<accession>A0AAW2IIX3</accession>
<gene>
    <name evidence="1" type="ORF">Sradi_7276700</name>
</gene>
<name>A0AAW2IIX3_SESRA</name>
<protein>
    <submittedName>
        <fullName evidence="1">Uncharacterized protein</fullName>
    </submittedName>
</protein>
<proteinExistence type="predicted"/>
<reference evidence="1" key="1">
    <citation type="submission" date="2020-06" db="EMBL/GenBank/DDBJ databases">
        <authorList>
            <person name="Li T."/>
            <person name="Hu X."/>
            <person name="Zhang T."/>
            <person name="Song X."/>
            <person name="Zhang H."/>
            <person name="Dai N."/>
            <person name="Sheng W."/>
            <person name="Hou X."/>
            <person name="Wei L."/>
        </authorList>
    </citation>
    <scope>NUCLEOTIDE SEQUENCE</scope>
    <source>
        <strain evidence="1">G02</strain>
        <tissue evidence="1">Leaf</tissue>
    </source>
</reference>
<organism evidence="1">
    <name type="scientific">Sesamum radiatum</name>
    <name type="common">Black benniseed</name>
    <dbReference type="NCBI Taxonomy" id="300843"/>
    <lineage>
        <taxon>Eukaryota</taxon>
        <taxon>Viridiplantae</taxon>
        <taxon>Streptophyta</taxon>
        <taxon>Embryophyta</taxon>
        <taxon>Tracheophyta</taxon>
        <taxon>Spermatophyta</taxon>
        <taxon>Magnoliopsida</taxon>
        <taxon>eudicotyledons</taxon>
        <taxon>Gunneridae</taxon>
        <taxon>Pentapetalae</taxon>
        <taxon>asterids</taxon>
        <taxon>lamiids</taxon>
        <taxon>Lamiales</taxon>
        <taxon>Pedaliaceae</taxon>
        <taxon>Sesamum</taxon>
    </lineage>
</organism>
<reference evidence="1" key="2">
    <citation type="journal article" date="2024" name="Plant">
        <title>Genomic evolution and insights into agronomic trait innovations of Sesamum species.</title>
        <authorList>
            <person name="Miao H."/>
            <person name="Wang L."/>
            <person name="Qu L."/>
            <person name="Liu H."/>
            <person name="Sun Y."/>
            <person name="Le M."/>
            <person name="Wang Q."/>
            <person name="Wei S."/>
            <person name="Zheng Y."/>
            <person name="Lin W."/>
            <person name="Duan Y."/>
            <person name="Cao H."/>
            <person name="Xiong S."/>
            <person name="Wang X."/>
            <person name="Wei L."/>
            <person name="Li C."/>
            <person name="Ma Q."/>
            <person name="Ju M."/>
            <person name="Zhao R."/>
            <person name="Li G."/>
            <person name="Mu C."/>
            <person name="Tian Q."/>
            <person name="Mei H."/>
            <person name="Zhang T."/>
            <person name="Gao T."/>
            <person name="Zhang H."/>
        </authorList>
    </citation>
    <scope>NUCLEOTIDE SEQUENCE</scope>
    <source>
        <strain evidence="1">G02</strain>
    </source>
</reference>
<dbReference type="AlphaFoldDB" id="A0AAW2IIX3"/>
<sequence length="193" mass="21603">MRAQFHPNPYTSWTCHGEMYIPLHISEDHEFPTNAHGDDMASMLRDAMGIPNKDDHVENDQHLNGADAETKSNHSVNLLLELLRDTFPDNVNLPANYYEVNKITTELGFSCQVIDACPNNCMLFKGYSNISGCPTKGAYACPNCGVPPGFVKVYVGKVHIPNEKLQRPSKDVTTIGEVVNKCIYWEFVNVMVI</sequence>
<evidence type="ECO:0000313" key="1">
    <source>
        <dbReference type="EMBL" id="KAL0281957.1"/>
    </source>
</evidence>
<comment type="caution">
    <text evidence="1">The sequence shown here is derived from an EMBL/GenBank/DDBJ whole genome shotgun (WGS) entry which is preliminary data.</text>
</comment>
<dbReference type="EMBL" id="JACGWJ010001507">
    <property type="protein sequence ID" value="KAL0281957.1"/>
    <property type="molecule type" value="Genomic_DNA"/>
</dbReference>